<dbReference type="VEuPathDB" id="FungiDB:Z520_02928"/>
<sequence length="320" mass="36284">MARFVALEEHYASRANFATNPGHDFYQVSYRDALDKLTSFGAGRLEDMDASSTKIQVVSYTPLHLSGAEASIANEELRKGVESNPARFAAFAALSLSDIPAATRELERCVKRFGFVGTLIPNHLDGEFYDDERFWPLFAKAEELDVPVYLHPTFPSEKMKEIQYRGNFSERASHQLGMFGLGWHSQVALHLLRLFASGLFDRFPKLQVIVGHMGEMLPFQLDRILRFADTWGSYRRGLREVWDNNIWITTAGMFSLAPMACLLRTTKVERIMYSLDFPFAPAHLGRQFMEELRGSGLVNEEELALIGYKNACQLLGLKID</sequence>
<gene>
    <name evidence="5" type="ORF">Z520_02928</name>
</gene>
<dbReference type="GO" id="GO:0016787">
    <property type="term" value="F:hydrolase activity"/>
    <property type="evidence" value="ECO:0007669"/>
    <property type="project" value="InterPro"/>
</dbReference>
<dbReference type="AlphaFoldDB" id="A0A0D2HHK1"/>
<name>A0A0D2HHK1_9EURO</name>
<reference evidence="5 6" key="1">
    <citation type="submission" date="2015-01" db="EMBL/GenBank/DDBJ databases">
        <title>The Genome Sequence of Fonsecaea multimorphosa CBS 102226.</title>
        <authorList>
            <consortium name="The Broad Institute Genomics Platform"/>
            <person name="Cuomo C."/>
            <person name="de Hoog S."/>
            <person name="Gorbushina A."/>
            <person name="Stielow B."/>
            <person name="Teixiera M."/>
            <person name="Abouelleil A."/>
            <person name="Chapman S.B."/>
            <person name="Priest M."/>
            <person name="Young S.K."/>
            <person name="Wortman J."/>
            <person name="Nusbaum C."/>
            <person name="Birren B."/>
        </authorList>
    </citation>
    <scope>NUCLEOTIDE SEQUENCE [LARGE SCALE GENOMIC DNA]</scope>
    <source>
        <strain evidence="5 6">CBS 102226</strain>
    </source>
</reference>
<proteinExistence type="inferred from homology"/>
<evidence type="ECO:0000259" key="4">
    <source>
        <dbReference type="Pfam" id="PF04909"/>
    </source>
</evidence>
<dbReference type="InterPro" id="IPR006680">
    <property type="entry name" value="Amidohydro-rel"/>
</dbReference>
<feature type="domain" description="Amidohydrolase-related" evidence="4">
    <location>
        <begin position="49"/>
        <end position="317"/>
    </location>
</feature>
<dbReference type="Pfam" id="PF04909">
    <property type="entry name" value="Amidohydro_2"/>
    <property type="match status" value="1"/>
</dbReference>
<dbReference type="EMBL" id="KN848065">
    <property type="protein sequence ID" value="KIY01376.1"/>
    <property type="molecule type" value="Genomic_DNA"/>
</dbReference>
<comment type="similarity">
    <text evidence="3">Belongs to the metallo-dependent hydrolases superfamily.</text>
</comment>
<dbReference type="GO" id="GO:0005829">
    <property type="term" value="C:cytosol"/>
    <property type="evidence" value="ECO:0007669"/>
    <property type="project" value="TreeGrafter"/>
</dbReference>
<dbReference type="InterPro" id="IPR032465">
    <property type="entry name" value="ACMSD"/>
</dbReference>
<dbReference type="GO" id="GO:0019748">
    <property type="term" value="P:secondary metabolic process"/>
    <property type="evidence" value="ECO:0007669"/>
    <property type="project" value="TreeGrafter"/>
</dbReference>
<keyword evidence="6" id="KW-1185">Reference proteome</keyword>
<dbReference type="InterPro" id="IPR032466">
    <property type="entry name" value="Metal_Hydrolase"/>
</dbReference>
<dbReference type="RefSeq" id="XP_016635498.1">
    <property type="nucleotide sequence ID" value="XM_016773441.1"/>
</dbReference>
<organism evidence="5 6">
    <name type="scientific">Fonsecaea multimorphosa CBS 102226</name>
    <dbReference type="NCBI Taxonomy" id="1442371"/>
    <lineage>
        <taxon>Eukaryota</taxon>
        <taxon>Fungi</taxon>
        <taxon>Dikarya</taxon>
        <taxon>Ascomycota</taxon>
        <taxon>Pezizomycotina</taxon>
        <taxon>Eurotiomycetes</taxon>
        <taxon>Chaetothyriomycetidae</taxon>
        <taxon>Chaetothyriales</taxon>
        <taxon>Herpotrichiellaceae</taxon>
        <taxon>Fonsecaea</taxon>
    </lineage>
</organism>
<dbReference type="STRING" id="1442371.A0A0D2HHK1"/>
<dbReference type="GeneID" id="27708674"/>
<evidence type="ECO:0000313" key="6">
    <source>
        <dbReference type="Proteomes" id="UP000053411"/>
    </source>
</evidence>
<dbReference type="SUPFAM" id="SSF51556">
    <property type="entry name" value="Metallo-dependent hydrolases"/>
    <property type="match status" value="1"/>
</dbReference>
<keyword evidence="2 3" id="KW-0456">Lyase</keyword>
<dbReference type="PANTHER" id="PTHR21240">
    <property type="entry name" value="2-AMINO-3-CARBOXYLMUCONATE-6-SEMIALDEHYDE DECARBOXYLASE"/>
    <property type="match status" value="1"/>
</dbReference>
<protein>
    <recommendedName>
        <fullName evidence="4">Amidohydrolase-related domain-containing protein</fullName>
    </recommendedName>
</protein>
<keyword evidence="1 3" id="KW-0210">Decarboxylase</keyword>
<dbReference type="OrthoDB" id="432010at2759"/>
<evidence type="ECO:0000256" key="1">
    <source>
        <dbReference type="ARBA" id="ARBA00022793"/>
    </source>
</evidence>
<evidence type="ECO:0000313" key="5">
    <source>
        <dbReference type="EMBL" id="KIY01376.1"/>
    </source>
</evidence>
<accession>A0A0D2HHK1</accession>
<dbReference type="Proteomes" id="UP000053411">
    <property type="component" value="Unassembled WGS sequence"/>
</dbReference>
<evidence type="ECO:0000256" key="2">
    <source>
        <dbReference type="ARBA" id="ARBA00023239"/>
    </source>
</evidence>
<dbReference type="Gene3D" id="3.20.20.140">
    <property type="entry name" value="Metal-dependent hydrolases"/>
    <property type="match status" value="1"/>
</dbReference>
<evidence type="ECO:0000256" key="3">
    <source>
        <dbReference type="RuleBase" id="RU366045"/>
    </source>
</evidence>
<dbReference type="PANTHER" id="PTHR21240:SF30">
    <property type="entry name" value="AMIDOHYDROLASE-RELATED DOMAIN-CONTAINING PROTEIN-RELATED"/>
    <property type="match status" value="1"/>
</dbReference>
<dbReference type="GO" id="GO:0016831">
    <property type="term" value="F:carboxy-lyase activity"/>
    <property type="evidence" value="ECO:0007669"/>
    <property type="project" value="UniProtKB-KW"/>
</dbReference>